<name>A0A5B7HT65_PORTR</name>
<accession>A0A5B7HT65</accession>
<keyword evidence="2" id="KW-1185">Reference proteome</keyword>
<organism evidence="1 2">
    <name type="scientific">Portunus trituberculatus</name>
    <name type="common">Swimming crab</name>
    <name type="synonym">Neptunus trituberculatus</name>
    <dbReference type="NCBI Taxonomy" id="210409"/>
    <lineage>
        <taxon>Eukaryota</taxon>
        <taxon>Metazoa</taxon>
        <taxon>Ecdysozoa</taxon>
        <taxon>Arthropoda</taxon>
        <taxon>Crustacea</taxon>
        <taxon>Multicrustacea</taxon>
        <taxon>Malacostraca</taxon>
        <taxon>Eumalacostraca</taxon>
        <taxon>Eucarida</taxon>
        <taxon>Decapoda</taxon>
        <taxon>Pleocyemata</taxon>
        <taxon>Brachyura</taxon>
        <taxon>Eubrachyura</taxon>
        <taxon>Portunoidea</taxon>
        <taxon>Portunidae</taxon>
        <taxon>Portuninae</taxon>
        <taxon>Portunus</taxon>
    </lineage>
</organism>
<proteinExistence type="predicted"/>
<evidence type="ECO:0000313" key="2">
    <source>
        <dbReference type="Proteomes" id="UP000324222"/>
    </source>
</evidence>
<gene>
    <name evidence="1" type="ORF">E2C01_067638</name>
</gene>
<dbReference type="AlphaFoldDB" id="A0A5B7HT65"/>
<comment type="caution">
    <text evidence="1">The sequence shown here is derived from an EMBL/GenBank/DDBJ whole genome shotgun (WGS) entry which is preliminary data.</text>
</comment>
<reference evidence="1 2" key="1">
    <citation type="submission" date="2019-05" db="EMBL/GenBank/DDBJ databases">
        <title>Another draft genome of Portunus trituberculatus and its Hox gene families provides insights of decapod evolution.</title>
        <authorList>
            <person name="Jeong J.-H."/>
            <person name="Song I."/>
            <person name="Kim S."/>
            <person name="Choi T."/>
            <person name="Kim D."/>
            <person name="Ryu S."/>
            <person name="Kim W."/>
        </authorList>
    </citation>
    <scope>NUCLEOTIDE SEQUENCE [LARGE SCALE GENOMIC DNA]</scope>
    <source>
        <tissue evidence="1">Muscle</tissue>
    </source>
</reference>
<dbReference type="EMBL" id="VSRR010036550">
    <property type="protein sequence ID" value="MPC73313.1"/>
    <property type="molecule type" value="Genomic_DNA"/>
</dbReference>
<sequence length="229" mass="25484">MYPHLLSTPAYPHHTPAAHIRHNPTFRRRVGGRRHLPATRTLLILARRPAKCQVCRLTIDVSDLSLSIHADKFKSRATSTRCDHRLACLGHARTITSLHTTPAKPARLSRPLQPGTLMHTHTTPSCPQVSGHPVHSVERANKRYKKTARHIITDPKTAGPPPSLPSSHSKARITCLASCLSRQRLHLASHSTSPLGCRRCLRAPHSLAARGELNMRETLSRRDLMATTY</sequence>
<evidence type="ECO:0000313" key="1">
    <source>
        <dbReference type="EMBL" id="MPC73313.1"/>
    </source>
</evidence>
<dbReference type="Proteomes" id="UP000324222">
    <property type="component" value="Unassembled WGS sequence"/>
</dbReference>
<protein>
    <submittedName>
        <fullName evidence="1">Uncharacterized protein</fullName>
    </submittedName>
</protein>